<evidence type="ECO:0000256" key="6">
    <source>
        <dbReference type="ARBA" id="ARBA00022989"/>
    </source>
</evidence>
<protein>
    <submittedName>
        <fullName evidence="11">BCCT family transporter</fullName>
    </submittedName>
</protein>
<dbReference type="Pfam" id="PF02028">
    <property type="entry name" value="BCCT"/>
    <property type="match status" value="1"/>
</dbReference>
<evidence type="ECO:0000313" key="12">
    <source>
        <dbReference type="Proteomes" id="UP000320857"/>
    </source>
</evidence>
<organism evidence="11 12">
    <name type="scientific">Streptomyces alkaliterrae</name>
    <dbReference type="NCBI Taxonomy" id="2213162"/>
    <lineage>
        <taxon>Bacteria</taxon>
        <taxon>Bacillati</taxon>
        <taxon>Actinomycetota</taxon>
        <taxon>Actinomycetes</taxon>
        <taxon>Kitasatosporales</taxon>
        <taxon>Streptomycetaceae</taxon>
        <taxon>Streptomyces</taxon>
    </lineage>
</organism>
<evidence type="ECO:0000256" key="9">
    <source>
        <dbReference type="SAM" id="Phobius"/>
    </source>
</evidence>
<evidence type="ECO:0000313" key="10">
    <source>
        <dbReference type="EMBL" id="MBB1262308.1"/>
    </source>
</evidence>
<feature type="transmembrane region" description="Helical" evidence="9">
    <location>
        <begin position="322"/>
        <end position="340"/>
    </location>
</feature>
<keyword evidence="4" id="KW-1003">Cell membrane</keyword>
<feature type="compositionally biased region" description="Basic residues" evidence="8">
    <location>
        <begin position="532"/>
        <end position="543"/>
    </location>
</feature>
<evidence type="ECO:0000313" key="13">
    <source>
        <dbReference type="Proteomes" id="UP000517765"/>
    </source>
</evidence>
<dbReference type="InterPro" id="IPR000060">
    <property type="entry name" value="BCCT_transptr"/>
</dbReference>
<feature type="transmembrane region" description="Helical" evidence="9">
    <location>
        <begin position="411"/>
        <end position="441"/>
    </location>
</feature>
<keyword evidence="3" id="KW-0813">Transport</keyword>
<reference evidence="10" key="3">
    <citation type="journal article" name="Syst. Appl. Microbiol.">
        <title>Streptomyces alkaliterrae sp. nov., isolated from an alkaline soil, and emended descriptions of Streptomyces alkaliphilus, Streptomyces calidiresistens and Streptomyces durbertensis.</title>
        <authorList>
            <person name="Swiecimska M."/>
            <person name="Golinska P."/>
            <person name="Nouioui I."/>
            <person name="Wypij M."/>
            <person name="Rai M."/>
            <person name="Sangal V."/>
            <person name="Goodfellow M."/>
        </authorList>
    </citation>
    <scope>NUCLEOTIDE SEQUENCE</scope>
    <source>
        <strain evidence="10">OF8</strain>
    </source>
</reference>
<dbReference type="EMBL" id="JABJXA010000305">
    <property type="protein sequence ID" value="MBB1262308.1"/>
    <property type="molecule type" value="Genomic_DNA"/>
</dbReference>
<comment type="similarity">
    <text evidence="2">Belongs to the BCCT transporter (TC 2.A.15) family.</text>
</comment>
<dbReference type="NCBIfam" id="TIGR00842">
    <property type="entry name" value="bcct"/>
    <property type="match status" value="1"/>
</dbReference>
<evidence type="ECO:0000256" key="1">
    <source>
        <dbReference type="ARBA" id="ARBA00004651"/>
    </source>
</evidence>
<keyword evidence="7 9" id="KW-0472">Membrane</keyword>
<comment type="subcellular location">
    <subcellularLocation>
        <location evidence="1">Cell membrane</location>
        <topology evidence="1">Multi-pass membrane protein</topology>
    </subcellularLocation>
</comment>
<feature type="transmembrane region" description="Helical" evidence="9">
    <location>
        <begin position="16"/>
        <end position="35"/>
    </location>
</feature>
<name>A0A5P0YP56_9ACTN</name>
<dbReference type="OrthoDB" id="9775735at2"/>
<evidence type="ECO:0000256" key="8">
    <source>
        <dbReference type="SAM" id="MobiDB-lite"/>
    </source>
</evidence>
<dbReference type="GO" id="GO:0005886">
    <property type="term" value="C:plasma membrane"/>
    <property type="evidence" value="ECO:0007669"/>
    <property type="project" value="UniProtKB-SubCell"/>
</dbReference>
<keyword evidence="12" id="KW-1185">Reference proteome</keyword>
<reference evidence="13" key="2">
    <citation type="submission" date="2020-05" db="EMBL/GenBank/DDBJ databases">
        <title>Classification of alakaliphilic streptomycetes isolated from an alkaline soil next to Lonar Crater, India and a proposal for the recognition of Streptomyces alkaliterrae sp. nov.</title>
        <authorList>
            <person name="Golinska P."/>
        </authorList>
    </citation>
    <scope>NUCLEOTIDE SEQUENCE [LARGE SCALE GENOMIC DNA]</scope>
    <source>
        <strain evidence="13">OF8</strain>
    </source>
</reference>
<dbReference type="PANTHER" id="PTHR30047:SF7">
    <property type="entry name" value="HIGH-AFFINITY CHOLINE TRANSPORT PROTEIN"/>
    <property type="match status" value="1"/>
</dbReference>
<feature type="transmembrane region" description="Helical" evidence="9">
    <location>
        <begin position="55"/>
        <end position="74"/>
    </location>
</feature>
<dbReference type="Proteomes" id="UP000320857">
    <property type="component" value="Unassembled WGS sequence"/>
</dbReference>
<proteinExistence type="inferred from homology"/>
<accession>A0A5P0YP56</accession>
<dbReference type="PANTHER" id="PTHR30047">
    <property type="entry name" value="HIGH-AFFINITY CHOLINE TRANSPORT PROTEIN-RELATED"/>
    <property type="match status" value="1"/>
</dbReference>
<feature type="transmembrane region" description="Helical" evidence="9">
    <location>
        <begin position="195"/>
        <end position="214"/>
    </location>
</feature>
<feature type="transmembrane region" description="Helical" evidence="9">
    <location>
        <begin position="95"/>
        <end position="115"/>
    </location>
</feature>
<dbReference type="GO" id="GO:0022857">
    <property type="term" value="F:transmembrane transporter activity"/>
    <property type="evidence" value="ECO:0007669"/>
    <property type="project" value="InterPro"/>
</dbReference>
<comment type="caution">
    <text evidence="11">The sequence shown here is derived from an EMBL/GenBank/DDBJ whole genome shotgun (WGS) entry which is preliminary data.</text>
</comment>
<feature type="region of interest" description="Disordered" evidence="8">
    <location>
        <begin position="532"/>
        <end position="564"/>
    </location>
</feature>
<feature type="transmembrane region" description="Helical" evidence="9">
    <location>
        <begin position="148"/>
        <end position="167"/>
    </location>
</feature>
<evidence type="ECO:0000256" key="4">
    <source>
        <dbReference type="ARBA" id="ARBA00022475"/>
    </source>
</evidence>
<evidence type="ECO:0000313" key="11">
    <source>
        <dbReference type="EMBL" id="MQS02028.1"/>
    </source>
</evidence>
<feature type="transmembrane region" description="Helical" evidence="9">
    <location>
        <begin position="234"/>
        <end position="255"/>
    </location>
</feature>
<feature type="transmembrane region" description="Helical" evidence="9">
    <location>
        <begin position="453"/>
        <end position="475"/>
    </location>
</feature>
<sequence>MLERLARRLGLRTDPVIFFTSAALTFVFVVTAIGLTDQVDSVFRAASDWLKSSLGWFYILGVTTFLVFLLWIALSRYGHIRLGGQEARPEYSNRAWFGMLFAAGIGTILMFWGVAEPISHFANPPQTDVEPESVEAAQMAMGYSLYHFGLHTWTIFCLPALSFAYFVHRRGLPYRVSSILHPLLGERIHGPVGRAIDITAVMGTLFGVAVSIGLGTMQINSGLADLFDVPENRLVQILIITVVTLIATGSVVAGLDRGIKRLSNFNISIAIALMLFVLVTGSTLFLLRGVIETTGTYLSWLVPLSFWNDTFGDTGWQGSWTVFYWAWTITWSPFVGIFIARISKGRTIREFVTGVLMLPTAFTVVWFSVFGLSAINLQMEGEADLVAEVVDQGDIPGALFAFLNNFPLSTFVAAVSVFIVVIFFTTSSDSASLVVDLLCVGKTEQASPTRQRVFWAITEGVVAGTLIAATGTGGLTALEQVITVVGLPFFVLGFLMMFSLLRALRQDFPQLGGPPPGMFRAELADRRRAVTRRANRARRKAVQVRRGIGRREETGASEDDGGER</sequence>
<reference evidence="11 12" key="1">
    <citation type="submission" date="2019-10" db="EMBL/GenBank/DDBJ databases">
        <title>Streptomyces sp. nov., a novel actinobacterium isolated from alkaline environment.</title>
        <authorList>
            <person name="Golinska P."/>
        </authorList>
    </citation>
    <scope>NUCLEOTIDE SEQUENCE [LARGE SCALE GENOMIC DNA]</scope>
    <source>
        <strain evidence="11 12">OF1</strain>
    </source>
</reference>
<gene>
    <name evidence="11" type="ORF">FNX44_009110</name>
    <name evidence="10" type="ORF">H3147_26395</name>
</gene>
<evidence type="ECO:0000256" key="2">
    <source>
        <dbReference type="ARBA" id="ARBA00005658"/>
    </source>
</evidence>
<evidence type="ECO:0000256" key="7">
    <source>
        <dbReference type="ARBA" id="ARBA00023136"/>
    </source>
</evidence>
<feature type="transmembrane region" description="Helical" evidence="9">
    <location>
        <begin position="481"/>
        <end position="501"/>
    </location>
</feature>
<dbReference type="EMBL" id="VJYK02000068">
    <property type="protein sequence ID" value="MQS02028.1"/>
    <property type="molecule type" value="Genomic_DNA"/>
</dbReference>
<feature type="transmembrane region" description="Helical" evidence="9">
    <location>
        <begin position="267"/>
        <end position="291"/>
    </location>
</feature>
<evidence type="ECO:0000256" key="3">
    <source>
        <dbReference type="ARBA" id="ARBA00022448"/>
    </source>
</evidence>
<keyword evidence="5 9" id="KW-0812">Transmembrane</keyword>
<dbReference type="Proteomes" id="UP000517765">
    <property type="component" value="Unassembled WGS sequence"/>
</dbReference>
<keyword evidence="6 9" id="KW-1133">Transmembrane helix</keyword>
<feature type="compositionally biased region" description="Acidic residues" evidence="8">
    <location>
        <begin position="555"/>
        <end position="564"/>
    </location>
</feature>
<dbReference type="RefSeq" id="WP_143647493.1">
    <property type="nucleotide sequence ID" value="NZ_JABJXA010000305.1"/>
</dbReference>
<evidence type="ECO:0000256" key="5">
    <source>
        <dbReference type="ARBA" id="ARBA00022692"/>
    </source>
</evidence>
<dbReference type="AlphaFoldDB" id="A0A5P0YP56"/>
<feature type="transmembrane region" description="Helical" evidence="9">
    <location>
        <begin position="352"/>
        <end position="375"/>
    </location>
</feature>